<dbReference type="OrthoDB" id="9898724at2759"/>
<dbReference type="Pfam" id="PF01234">
    <property type="entry name" value="NNMT_PNMT_TEMT"/>
    <property type="match status" value="1"/>
</dbReference>
<dbReference type="OMA" id="CCEVKER"/>
<evidence type="ECO:0000256" key="1">
    <source>
        <dbReference type="ARBA" id="ARBA00007996"/>
    </source>
</evidence>
<protein>
    <submittedName>
        <fullName evidence="6 7">Nicotinamide N-methyltransferase</fullName>
    </submittedName>
</protein>
<accession>A0A1L8F5V8</accession>
<sequence length="260" mass="29416">MSCSEHKDYHDEEFDPCHLFDTYIGADKTISKEELVETPLKFFQNLLSSGSVKGEILIGLTIGSSVCHSFVATDFFKHIILLESSDCCIKALENWIRNEPGAVEQSHIVEFVCSLRQSTEARKHEQKTRSAIKQVVKWDITKENPLGAVVLPQADCLFTAYYLEVVSKDQDMYINLLKKLSSLLKIGGHLILFAAINLSYYMVGQHKFAALKCDKEFIQKAMTEAGFIIESSQTHKSNLKSQMIDYDSIACFVCLKERLV</sequence>
<dbReference type="InterPro" id="IPR000940">
    <property type="entry name" value="NNMT_TEMT_trans"/>
</dbReference>
<dbReference type="Proteomes" id="UP000186698">
    <property type="component" value="Chromosome 8L"/>
</dbReference>
<dbReference type="PaxDb" id="8355-A0A1L8F5V8"/>
<proteinExistence type="inferred from homology"/>
<dbReference type="GO" id="GO:0032259">
    <property type="term" value="P:methylation"/>
    <property type="evidence" value="ECO:0007669"/>
    <property type="project" value="UniProtKB-KW"/>
</dbReference>
<dbReference type="SUPFAM" id="SSF53335">
    <property type="entry name" value="S-adenosyl-L-methionine-dependent methyltransferases"/>
    <property type="match status" value="1"/>
</dbReference>
<keyword evidence="4" id="KW-0949">S-adenosyl-L-methionine</keyword>
<dbReference type="InterPro" id="IPR029063">
    <property type="entry name" value="SAM-dependent_MTases_sf"/>
</dbReference>
<dbReference type="AlphaFoldDB" id="A0A1L8F5V8"/>
<evidence type="ECO:0000313" key="5">
    <source>
        <dbReference type="Proteomes" id="UP000186698"/>
    </source>
</evidence>
<dbReference type="KEGG" id="xla:108699503"/>
<dbReference type="RefSeq" id="XP_018087099.1">
    <property type="nucleotide sequence ID" value="XM_018231610.2"/>
</dbReference>
<organism evidence="5 7">
    <name type="scientific">Xenopus laevis</name>
    <name type="common">African clawed frog</name>
    <dbReference type="NCBI Taxonomy" id="8355"/>
    <lineage>
        <taxon>Eukaryota</taxon>
        <taxon>Metazoa</taxon>
        <taxon>Chordata</taxon>
        <taxon>Craniata</taxon>
        <taxon>Vertebrata</taxon>
        <taxon>Euteleostomi</taxon>
        <taxon>Amphibia</taxon>
        <taxon>Batrachia</taxon>
        <taxon>Anura</taxon>
        <taxon>Pipoidea</taxon>
        <taxon>Pipidae</taxon>
        <taxon>Xenopodinae</taxon>
        <taxon>Xenopus</taxon>
        <taxon>Xenopus</taxon>
    </lineage>
</organism>
<evidence type="ECO:0000313" key="6">
    <source>
        <dbReference type="RefSeq" id="XP_018087099.1"/>
    </source>
</evidence>
<keyword evidence="2" id="KW-0489">Methyltransferase</keyword>
<gene>
    <name evidence="6 7" type="primary">LOC108699503</name>
</gene>
<evidence type="ECO:0000256" key="4">
    <source>
        <dbReference type="ARBA" id="ARBA00022691"/>
    </source>
</evidence>
<evidence type="ECO:0000256" key="3">
    <source>
        <dbReference type="ARBA" id="ARBA00022679"/>
    </source>
</evidence>
<dbReference type="RefSeq" id="XP_041428231.1">
    <property type="nucleotide sequence ID" value="XM_041572297.1"/>
</dbReference>
<evidence type="ECO:0000313" key="7">
    <source>
        <dbReference type="RefSeq" id="XP_041428231.1"/>
    </source>
</evidence>
<dbReference type="PANTHER" id="PTHR10867">
    <property type="entry name" value="NNMT/PNMT/TEMT FAMILY MEMBER"/>
    <property type="match status" value="1"/>
</dbReference>
<dbReference type="Gene3D" id="3.40.50.150">
    <property type="entry name" value="Vaccinia Virus protein VP39"/>
    <property type="match status" value="1"/>
</dbReference>
<comment type="similarity">
    <text evidence="1">Belongs to the class I-like SAM-binding methyltransferase superfamily. NNMT/PNMT/TEMT family.</text>
</comment>
<dbReference type="FunFam" id="3.40.50.150:FF:000198">
    <property type="entry name" value="Uncharacterized protein"/>
    <property type="match status" value="1"/>
</dbReference>
<reference evidence="6 7" key="1">
    <citation type="submission" date="2025-04" db="UniProtKB">
        <authorList>
            <consortium name="RefSeq"/>
        </authorList>
    </citation>
    <scope>IDENTIFICATION</scope>
    <source>
        <strain evidence="6 7">J_2021</strain>
        <tissue evidence="6 7">Erythrocytes</tissue>
    </source>
</reference>
<evidence type="ECO:0000256" key="2">
    <source>
        <dbReference type="ARBA" id="ARBA00022603"/>
    </source>
</evidence>
<name>A0A1L8F5V8_XENLA</name>
<dbReference type="GeneID" id="108699503"/>
<dbReference type="STRING" id="8355.A0A1L8F5V8"/>
<dbReference type="PROSITE" id="PS51681">
    <property type="entry name" value="SAM_MT_NNMT_PNMT_TEMT"/>
    <property type="match status" value="1"/>
</dbReference>
<dbReference type="GO" id="GO:0005829">
    <property type="term" value="C:cytosol"/>
    <property type="evidence" value="ECO:0000318"/>
    <property type="project" value="GO_Central"/>
</dbReference>
<dbReference type="GO" id="GO:0008170">
    <property type="term" value="F:N-methyltransferase activity"/>
    <property type="evidence" value="ECO:0000318"/>
    <property type="project" value="GO_Central"/>
</dbReference>
<dbReference type="PIRSF" id="PIRSF000384">
    <property type="entry name" value="PNMTase"/>
    <property type="match status" value="1"/>
</dbReference>
<dbReference type="PANTHER" id="PTHR10867:SF45">
    <property type="entry name" value="LOC100127826 PROTEIN"/>
    <property type="match status" value="1"/>
</dbReference>
<keyword evidence="5" id="KW-1185">Reference proteome</keyword>
<keyword evidence="3" id="KW-0808">Transferase</keyword>